<evidence type="ECO:0000313" key="1">
    <source>
        <dbReference type="EMBL" id="MDA3731385.1"/>
    </source>
</evidence>
<protein>
    <submittedName>
        <fullName evidence="1">Uncharacterized protein</fullName>
    </submittedName>
</protein>
<accession>A0AA42DLK7</accession>
<dbReference type="EMBL" id="JAQIFT010000033">
    <property type="protein sequence ID" value="MDA3731385.1"/>
    <property type="molecule type" value="Genomic_DNA"/>
</dbReference>
<gene>
    <name evidence="1" type="ORF">PBV87_07835</name>
</gene>
<dbReference type="Proteomes" id="UP001169242">
    <property type="component" value="Unassembled WGS sequence"/>
</dbReference>
<evidence type="ECO:0000313" key="2">
    <source>
        <dbReference type="Proteomes" id="UP001169242"/>
    </source>
</evidence>
<organism evidence="1 2">
    <name type="scientific">Holtiella tumoricola</name>
    <dbReference type="NCBI Taxonomy" id="3018743"/>
    <lineage>
        <taxon>Bacteria</taxon>
        <taxon>Bacillati</taxon>
        <taxon>Bacillota</taxon>
        <taxon>Clostridia</taxon>
        <taxon>Lachnospirales</taxon>
        <taxon>Cellulosilyticaceae</taxon>
        <taxon>Holtiella</taxon>
    </lineage>
</organism>
<proteinExistence type="predicted"/>
<keyword evidence="2" id="KW-1185">Reference proteome</keyword>
<name>A0AA42DLK7_9FIRM</name>
<comment type="caution">
    <text evidence="1">The sequence shown here is derived from an EMBL/GenBank/DDBJ whole genome shotgun (WGS) entry which is preliminary data.</text>
</comment>
<sequence>MSKEFEIQGCIEVPISLSEDEFFKEFIGFIESKNWTFGGGINEIIDGFYINADGTKGKYVLEDMFDNIHDNLTNELFELHSLASLIYLINAGRELEFSYNDVKCFISKSGSTKTVSLWISEDEQAYDNIEDLIENAMICNQPLVHIFHATTLETLF</sequence>
<dbReference type="RefSeq" id="WP_271011771.1">
    <property type="nucleotide sequence ID" value="NZ_JAQIFT010000033.1"/>
</dbReference>
<reference evidence="1" key="1">
    <citation type="journal article" date="2023" name="Int. J. Syst. Evol. Microbiol.">
        <title>&lt;i&gt;Holtiella tumoricola&lt;/i&gt; gen. nov. sp. nov., isolated from a human clinical sample.</title>
        <authorList>
            <person name="Allen-Vercoe E."/>
            <person name="Daigneault M.C."/>
            <person name="Vancuren S.J."/>
            <person name="Cochrane K."/>
            <person name="O'Neal L.L."/>
            <person name="Sankaranarayanan K."/>
            <person name="Lawson P.A."/>
        </authorList>
    </citation>
    <scope>NUCLEOTIDE SEQUENCE</scope>
    <source>
        <strain evidence="1">CC70A</strain>
    </source>
</reference>
<dbReference type="AlphaFoldDB" id="A0AA42DLK7"/>